<gene>
    <name evidence="8" type="ORF">DVJ77_07120</name>
</gene>
<feature type="binding site" description="axial binding residue" evidence="5">
    <location>
        <position position="143"/>
    </location>
    <ligand>
        <name>heme c</name>
        <dbReference type="ChEBI" id="CHEBI:61717"/>
        <label>2</label>
    </ligand>
    <ligandPart>
        <name>Fe</name>
        <dbReference type="ChEBI" id="CHEBI:18248"/>
    </ligandPart>
</feature>
<organism evidence="8 9">
    <name type="scientific">Dyella tabacisoli</name>
    <dbReference type="NCBI Taxonomy" id="2282381"/>
    <lineage>
        <taxon>Bacteria</taxon>
        <taxon>Pseudomonadati</taxon>
        <taxon>Pseudomonadota</taxon>
        <taxon>Gammaproteobacteria</taxon>
        <taxon>Lysobacterales</taxon>
        <taxon>Rhodanobacteraceae</taxon>
        <taxon>Dyella</taxon>
    </lineage>
</organism>
<keyword evidence="6" id="KW-0732">Signal</keyword>
<dbReference type="GO" id="GO:0042597">
    <property type="term" value="C:periplasmic space"/>
    <property type="evidence" value="ECO:0007669"/>
    <property type="project" value="InterPro"/>
</dbReference>
<feature type="binding site" description="axial binding residue" evidence="5">
    <location>
        <position position="185"/>
    </location>
    <ligand>
        <name>heme c</name>
        <dbReference type="ChEBI" id="CHEBI:61717"/>
        <label>2</label>
    </ligand>
    <ligandPart>
        <name>Fe</name>
        <dbReference type="ChEBI" id="CHEBI:18248"/>
    </ligandPart>
</feature>
<feature type="domain" description="Cytochrome c" evidence="7">
    <location>
        <begin position="22"/>
        <end position="109"/>
    </location>
</feature>
<dbReference type="AlphaFoldDB" id="A0A369UNS8"/>
<dbReference type="GO" id="GO:0009055">
    <property type="term" value="F:electron transfer activity"/>
    <property type="evidence" value="ECO:0007669"/>
    <property type="project" value="InterPro"/>
</dbReference>
<dbReference type="OrthoDB" id="9773456at2"/>
<name>A0A369UNS8_9GAMM</name>
<feature type="signal peptide" evidence="6">
    <location>
        <begin position="1"/>
        <end position="22"/>
    </location>
</feature>
<evidence type="ECO:0000256" key="2">
    <source>
        <dbReference type="ARBA" id="ARBA00022723"/>
    </source>
</evidence>
<dbReference type="Proteomes" id="UP000253782">
    <property type="component" value="Unassembled WGS sequence"/>
</dbReference>
<dbReference type="GO" id="GO:0020037">
    <property type="term" value="F:heme binding"/>
    <property type="evidence" value="ECO:0007669"/>
    <property type="project" value="InterPro"/>
</dbReference>
<dbReference type="InterPro" id="IPR050597">
    <property type="entry name" value="Cytochrome_c_Oxidase_Subunit"/>
</dbReference>
<dbReference type="PANTHER" id="PTHR33751:SF11">
    <property type="entry name" value="BLL4483 PROTEIN"/>
    <property type="match status" value="1"/>
</dbReference>
<evidence type="ECO:0000256" key="3">
    <source>
        <dbReference type="ARBA" id="ARBA00023004"/>
    </source>
</evidence>
<evidence type="ECO:0000256" key="6">
    <source>
        <dbReference type="SAM" id="SignalP"/>
    </source>
</evidence>
<feature type="binding site" description="covalent" evidence="4">
    <location>
        <position position="142"/>
    </location>
    <ligand>
        <name>heme c</name>
        <dbReference type="ChEBI" id="CHEBI:61717"/>
        <label>2</label>
    </ligand>
</feature>
<dbReference type="InterPro" id="IPR024167">
    <property type="entry name" value="Cytochrome_c4-like"/>
</dbReference>
<feature type="binding site" description="covalent" evidence="4">
    <location>
        <position position="42"/>
    </location>
    <ligand>
        <name>heme c</name>
        <dbReference type="ChEBI" id="CHEBI:61717"/>
        <label>1</label>
    </ligand>
</feature>
<evidence type="ECO:0000259" key="7">
    <source>
        <dbReference type="PROSITE" id="PS51007"/>
    </source>
</evidence>
<dbReference type="PANTHER" id="PTHR33751">
    <property type="entry name" value="CBB3-TYPE CYTOCHROME C OXIDASE SUBUNIT FIXP"/>
    <property type="match status" value="1"/>
</dbReference>
<feature type="binding site" description="axial binding residue" evidence="5">
    <location>
        <position position="86"/>
    </location>
    <ligand>
        <name>heme c</name>
        <dbReference type="ChEBI" id="CHEBI:61717"/>
        <label>1</label>
    </ligand>
    <ligandPart>
        <name>Fe</name>
        <dbReference type="ChEBI" id="CHEBI:18248"/>
    </ligandPart>
</feature>
<dbReference type="InterPro" id="IPR009056">
    <property type="entry name" value="Cyt_c-like_dom"/>
</dbReference>
<dbReference type="Gene3D" id="1.10.760.10">
    <property type="entry name" value="Cytochrome c-like domain"/>
    <property type="match status" value="2"/>
</dbReference>
<evidence type="ECO:0000256" key="5">
    <source>
        <dbReference type="PIRSR" id="PIRSR000005-2"/>
    </source>
</evidence>
<sequence length="216" mass="21779">MSARWSFLFTLAGLSMAGSACAGSPDGATLATQGNGRGAAPCAACHGADGGGQAANGYPRLAGLPAEYLSKQLNDFASGIRGNAVMQPVATALNADERETLTAYYASLQPPSAVPTTASSSAGSVLAGRGRWSQGLPACDQCHGPGGVGVGNSFPPLAAQPASYLANQLRAWQQGTRKNDPLELMRGVAAKLSVADIDTITAWYAAQSVAAQGAKP</sequence>
<feature type="binding site" description="axial binding residue" evidence="5">
    <location>
        <position position="46"/>
    </location>
    <ligand>
        <name>heme c</name>
        <dbReference type="ChEBI" id="CHEBI:61717"/>
        <label>1</label>
    </ligand>
    <ligandPart>
        <name>Fe</name>
        <dbReference type="ChEBI" id="CHEBI:18248"/>
    </ligandPart>
</feature>
<dbReference type="Pfam" id="PF00034">
    <property type="entry name" value="Cytochrom_C"/>
    <property type="match status" value="1"/>
</dbReference>
<dbReference type="PIRSF" id="PIRSF000005">
    <property type="entry name" value="Cytochrome_c4"/>
    <property type="match status" value="1"/>
</dbReference>
<feature type="binding site" description="covalent" evidence="4">
    <location>
        <position position="139"/>
    </location>
    <ligand>
        <name>heme c</name>
        <dbReference type="ChEBI" id="CHEBI:61717"/>
        <label>2</label>
    </ligand>
</feature>
<keyword evidence="3 5" id="KW-0408">Iron</keyword>
<dbReference type="PROSITE" id="PS51007">
    <property type="entry name" value="CYTC"/>
    <property type="match status" value="2"/>
</dbReference>
<proteinExistence type="predicted"/>
<protein>
    <submittedName>
        <fullName evidence="8">Cytochrome c4</fullName>
    </submittedName>
</protein>
<feature type="binding site" description="covalent" evidence="4">
    <location>
        <position position="45"/>
    </location>
    <ligand>
        <name>heme c</name>
        <dbReference type="ChEBI" id="CHEBI:61717"/>
        <label>1</label>
    </ligand>
</feature>
<accession>A0A369UNS8</accession>
<comment type="caution">
    <text evidence="8">The sequence shown here is derived from an EMBL/GenBank/DDBJ whole genome shotgun (WGS) entry which is preliminary data.</text>
</comment>
<keyword evidence="2 5" id="KW-0479">Metal-binding</keyword>
<dbReference type="SUPFAM" id="SSF46626">
    <property type="entry name" value="Cytochrome c"/>
    <property type="match status" value="2"/>
</dbReference>
<evidence type="ECO:0000313" key="9">
    <source>
        <dbReference type="Proteomes" id="UP000253782"/>
    </source>
</evidence>
<feature type="domain" description="Cytochrome c" evidence="7">
    <location>
        <begin position="123"/>
        <end position="208"/>
    </location>
</feature>
<dbReference type="EMBL" id="QQAH01000006">
    <property type="protein sequence ID" value="RDD82191.1"/>
    <property type="molecule type" value="Genomic_DNA"/>
</dbReference>
<keyword evidence="9" id="KW-1185">Reference proteome</keyword>
<comment type="PTM">
    <text evidence="4">Binds 2 heme c groups covalently per subunit.</text>
</comment>
<keyword evidence="1 4" id="KW-0349">Heme</keyword>
<dbReference type="PROSITE" id="PS51257">
    <property type="entry name" value="PROKAR_LIPOPROTEIN"/>
    <property type="match status" value="1"/>
</dbReference>
<dbReference type="GO" id="GO:0005506">
    <property type="term" value="F:iron ion binding"/>
    <property type="evidence" value="ECO:0007669"/>
    <property type="project" value="InterPro"/>
</dbReference>
<dbReference type="RefSeq" id="WP_114844811.1">
    <property type="nucleotide sequence ID" value="NZ_JBHSPE010000008.1"/>
</dbReference>
<evidence type="ECO:0000256" key="1">
    <source>
        <dbReference type="ARBA" id="ARBA00022617"/>
    </source>
</evidence>
<feature type="chain" id="PRO_5016859738" evidence="6">
    <location>
        <begin position="23"/>
        <end position="216"/>
    </location>
</feature>
<dbReference type="InterPro" id="IPR036909">
    <property type="entry name" value="Cyt_c-like_dom_sf"/>
</dbReference>
<evidence type="ECO:0000256" key="4">
    <source>
        <dbReference type="PIRSR" id="PIRSR000005-1"/>
    </source>
</evidence>
<evidence type="ECO:0000313" key="8">
    <source>
        <dbReference type="EMBL" id="RDD82191.1"/>
    </source>
</evidence>
<reference evidence="8 9" key="1">
    <citation type="submission" date="2018-07" db="EMBL/GenBank/DDBJ databases">
        <title>Dyella tabacisoli L4-6T, whole genome shotgun sequence.</title>
        <authorList>
            <person name="Zhou X.-K."/>
            <person name="Li W.-J."/>
            <person name="Duan Y.-Q."/>
        </authorList>
    </citation>
    <scope>NUCLEOTIDE SEQUENCE [LARGE SCALE GENOMIC DNA]</scope>
    <source>
        <strain evidence="8 9">L4-6</strain>
    </source>
</reference>